<accession>A0A6J2UPA4</accession>
<feature type="region of interest" description="Disordered" evidence="1">
    <location>
        <begin position="58"/>
        <end position="77"/>
    </location>
</feature>
<dbReference type="AlphaFoldDB" id="A0A6J2UPA4"/>
<dbReference type="GeneID" id="115804537"/>
<gene>
    <name evidence="3" type="primary">LOC115804537</name>
</gene>
<dbReference type="RefSeq" id="XP_030620896.1">
    <property type="nucleotide sequence ID" value="XM_030765036.1"/>
</dbReference>
<organism evidence="2 3">
    <name type="scientific">Chanos chanos</name>
    <name type="common">Milkfish</name>
    <name type="synonym">Mugil chanos</name>
    <dbReference type="NCBI Taxonomy" id="29144"/>
    <lineage>
        <taxon>Eukaryota</taxon>
        <taxon>Metazoa</taxon>
        <taxon>Chordata</taxon>
        <taxon>Craniata</taxon>
        <taxon>Vertebrata</taxon>
        <taxon>Euteleostomi</taxon>
        <taxon>Actinopterygii</taxon>
        <taxon>Neopterygii</taxon>
        <taxon>Teleostei</taxon>
        <taxon>Ostariophysi</taxon>
        <taxon>Gonorynchiformes</taxon>
        <taxon>Chanidae</taxon>
        <taxon>Chanos</taxon>
    </lineage>
</organism>
<dbReference type="PANTHER" id="PTHR40387">
    <property type="entry name" value="PROTEIN FAM240B"/>
    <property type="match status" value="1"/>
</dbReference>
<evidence type="ECO:0000256" key="1">
    <source>
        <dbReference type="SAM" id="MobiDB-lite"/>
    </source>
</evidence>
<evidence type="ECO:0000313" key="2">
    <source>
        <dbReference type="Proteomes" id="UP000504632"/>
    </source>
</evidence>
<name>A0A6J2UPA4_CHACN</name>
<dbReference type="PANTHER" id="PTHR40387:SF1">
    <property type="entry name" value="PROTEIN FAM240B"/>
    <property type="match status" value="1"/>
</dbReference>
<dbReference type="InParanoid" id="A0A6J2UPA4"/>
<protein>
    <submittedName>
        <fullName evidence="3">Protein FAM240C</fullName>
    </submittedName>
</protein>
<dbReference type="Proteomes" id="UP000504632">
    <property type="component" value="Chromosome 1"/>
</dbReference>
<dbReference type="InterPro" id="IPR040261">
    <property type="entry name" value="FAM240"/>
</dbReference>
<dbReference type="OrthoDB" id="8880235at2759"/>
<keyword evidence="2" id="KW-1185">Reference proteome</keyword>
<evidence type="ECO:0000313" key="3">
    <source>
        <dbReference type="RefSeq" id="XP_030620896.1"/>
    </source>
</evidence>
<proteinExistence type="predicted"/>
<reference evidence="3" key="1">
    <citation type="submission" date="2025-08" db="UniProtKB">
        <authorList>
            <consortium name="RefSeq"/>
        </authorList>
    </citation>
    <scope>IDENTIFICATION</scope>
</reference>
<sequence>MNTALVHDKLFIKTFWEQKIVNHSQMTENEEQRVKNSALSKLRDEWLQRLENRTRHLKNVHDDRMRRAKPLNLTEQA</sequence>